<sequence length="116" mass="12066">MKGGQRSQRGGKGDKGGKEEEEEEEEEEENEGHAQQSTVIASSEWPPSRGDMSDLLALQAGSAELLGLSGLGGCRLAADSAATSCSRGMLAPKKIVIFAVKLTSKAGERSCVLTDA</sequence>
<gene>
    <name evidence="2" type="ORF">PCOR1329_LOCUS4690</name>
</gene>
<evidence type="ECO:0000313" key="2">
    <source>
        <dbReference type="EMBL" id="CAK0794829.1"/>
    </source>
</evidence>
<feature type="region of interest" description="Disordered" evidence="1">
    <location>
        <begin position="1"/>
        <end position="52"/>
    </location>
</feature>
<evidence type="ECO:0000256" key="1">
    <source>
        <dbReference type="SAM" id="MobiDB-lite"/>
    </source>
</evidence>
<comment type="caution">
    <text evidence="2">The sequence shown here is derived from an EMBL/GenBank/DDBJ whole genome shotgun (WGS) entry which is preliminary data.</text>
</comment>
<dbReference type="Proteomes" id="UP001189429">
    <property type="component" value="Unassembled WGS sequence"/>
</dbReference>
<name>A0ABN9PPJ0_9DINO</name>
<protein>
    <submittedName>
        <fullName evidence="2">Uncharacterized protein</fullName>
    </submittedName>
</protein>
<evidence type="ECO:0000313" key="3">
    <source>
        <dbReference type="Proteomes" id="UP001189429"/>
    </source>
</evidence>
<feature type="compositionally biased region" description="Acidic residues" evidence="1">
    <location>
        <begin position="19"/>
        <end position="30"/>
    </location>
</feature>
<dbReference type="EMBL" id="CAUYUJ010001219">
    <property type="protein sequence ID" value="CAK0794829.1"/>
    <property type="molecule type" value="Genomic_DNA"/>
</dbReference>
<organism evidence="2 3">
    <name type="scientific">Prorocentrum cordatum</name>
    <dbReference type="NCBI Taxonomy" id="2364126"/>
    <lineage>
        <taxon>Eukaryota</taxon>
        <taxon>Sar</taxon>
        <taxon>Alveolata</taxon>
        <taxon>Dinophyceae</taxon>
        <taxon>Prorocentrales</taxon>
        <taxon>Prorocentraceae</taxon>
        <taxon>Prorocentrum</taxon>
    </lineage>
</organism>
<proteinExistence type="predicted"/>
<reference evidence="2" key="1">
    <citation type="submission" date="2023-10" db="EMBL/GenBank/DDBJ databases">
        <authorList>
            <person name="Chen Y."/>
            <person name="Shah S."/>
            <person name="Dougan E. K."/>
            <person name="Thang M."/>
            <person name="Chan C."/>
        </authorList>
    </citation>
    <scope>NUCLEOTIDE SEQUENCE [LARGE SCALE GENOMIC DNA]</scope>
</reference>
<keyword evidence="3" id="KW-1185">Reference proteome</keyword>
<accession>A0ABN9PPJ0</accession>